<gene>
    <name evidence="1" type="ORF">SPELUC_LOCUS5464</name>
</gene>
<reference evidence="1" key="1">
    <citation type="submission" date="2021-06" db="EMBL/GenBank/DDBJ databases">
        <authorList>
            <person name="Kallberg Y."/>
            <person name="Tangrot J."/>
            <person name="Rosling A."/>
        </authorList>
    </citation>
    <scope>NUCLEOTIDE SEQUENCE</scope>
    <source>
        <strain evidence="1">28 12/20/2015</strain>
    </source>
</reference>
<accession>A0ACA9M3C0</accession>
<protein>
    <submittedName>
        <fullName evidence="1">11121_t:CDS:1</fullName>
    </submittedName>
</protein>
<name>A0ACA9M3C0_9GLOM</name>
<keyword evidence="2" id="KW-1185">Reference proteome</keyword>
<feature type="non-terminal residue" evidence="1">
    <location>
        <position position="1"/>
    </location>
</feature>
<organism evidence="1 2">
    <name type="scientific">Cetraspora pellucida</name>
    <dbReference type="NCBI Taxonomy" id="1433469"/>
    <lineage>
        <taxon>Eukaryota</taxon>
        <taxon>Fungi</taxon>
        <taxon>Fungi incertae sedis</taxon>
        <taxon>Mucoromycota</taxon>
        <taxon>Glomeromycotina</taxon>
        <taxon>Glomeromycetes</taxon>
        <taxon>Diversisporales</taxon>
        <taxon>Gigasporaceae</taxon>
        <taxon>Cetraspora</taxon>
    </lineage>
</organism>
<dbReference type="Proteomes" id="UP000789366">
    <property type="component" value="Unassembled WGS sequence"/>
</dbReference>
<evidence type="ECO:0000313" key="2">
    <source>
        <dbReference type="Proteomes" id="UP000789366"/>
    </source>
</evidence>
<dbReference type="EMBL" id="CAJVPW010005600">
    <property type="protein sequence ID" value="CAG8557480.1"/>
    <property type="molecule type" value="Genomic_DNA"/>
</dbReference>
<comment type="caution">
    <text evidence="1">The sequence shown here is derived from an EMBL/GenBank/DDBJ whole genome shotgun (WGS) entry which is preliminary data.</text>
</comment>
<evidence type="ECO:0000313" key="1">
    <source>
        <dbReference type="EMBL" id="CAG8557480.1"/>
    </source>
</evidence>
<sequence length="114" mass="13760">LLKDYQKPLEDYQDLFEDNYNYQDNDNDQYSFKNNNQDSFKENNNDQCSNNDKLDPLYFLSDDDYFADEEFSNSEYSKFVNEYSFKINNTNIPNLEIIKISDFEQDITNYKKGK</sequence>
<proteinExistence type="predicted"/>